<dbReference type="PROSITE" id="PS50885">
    <property type="entry name" value="HAMP"/>
    <property type="match status" value="1"/>
</dbReference>
<sequence length="582" mass="66118">LMFLVITIIIFSIFFLVINSLFSDKLTEEINLVASQQLEFASSLLDSSIEEIRSYHFALNRNYTIQNTIQAINRKDHSEEELAALQNTLKKAIDGLSTNSLNIRSVFAISKDGTILDPLYSQDTYQWLTKGSEEFERFLNSQLTLRISSPNSFPFEDSDTDDLHYNSTITCFGKIYDNTSYEDLGYVAVNINRQSLFKDMADVFDGTFSQFYVVDENQNIIFSNLPTPSPSVELSNLLQMEYPPSGESVSIQGTAYMGYSQTVSHYPNWRIIGFIDYDDIYQPIRRIILTTLLVFLLLIVFAATIHYYLAQRITVPIRTLKKAMRSIRKGEWPSPIPVTREDEISEILDSFNKMNLSLQKMTTQIAAQQEEARKNEVALLQSQLDLLESQINPHFIHNTLNTMKYLARIAHAEKLENLIVSFNALLRTSMSTDTLMIPLSEEVENLYHYMEIQKERYDFPIDFQCEISSNALSVLLPKLILQPLVENSLFHGIAPNDGGSIHVKAAVSENRLWVMVWDNGAGIPESKKTLLLERLHAPNRGYSSIGIANVNERLVLSYGASSHLIIESKPESGTSFSFSIPI</sequence>
<evidence type="ECO:0000256" key="6">
    <source>
        <dbReference type="ARBA" id="ARBA00022777"/>
    </source>
</evidence>
<dbReference type="InterPro" id="IPR010559">
    <property type="entry name" value="Sig_transdc_His_kin_internal"/>
</dbReference>
<feature type="transmembrane region" description="Helical" evidence="8">
    <location>
        <begin position="287"/>
        <end position="309"/>
    </location>
</feature>
<keyword evidence="5" id="KW-0808">Transferase</keyword>
<dbReference type="SUPFAM" id="SSF55874">
    <property type="entry name" value="ATPase domain of HSP90 chaperone/DNA topoisomerase II/histidine kinase"/>
    <property type="match status" value="1"/>
</dbReference>
<proteinExistence type="predicted"/>
<name>A0A9D0ZW57_9FIRM</name>
<keyword evidence="4" id="KW-0597">Phosphoprotein</keyword>
<comment type="catalytic activity">
    <reaction evidence="1">
        <text>ATP + protein L-histidine = ADP + protein N-phospho-L-histidine.</text>
        <dbReference type="EC" id="2.7.13.3"/>
    </reaction>
</comment>
<evidence type="ECO:0000256" key="3">
    <source>
        <dbReference type="ARBA" id="ARBA00012438"/>
    </source>
</evidence>
<organism evidence="11 12">
    <name type="scientific">Candidatus Limivivens merdigallinarum</name>
    <dbReference type="NCBI Taxonomy" id="2840859"/>
    <lineage>
        <taxon>Bacteria</taxon>
        <taxon>Bacillati</taxon>
        <taxon>Bacillota</taxon>
        <taxon>Clostridia</taxon>
        <taxon>Lachnospirales</taxon>
        <taxon>Lachnospiraceae</taxon>
        <taxon>Lachnospiraceae incertae sedis</taxon>
        <taxon>Candidatus Limivivens</taxon>
    </lineage>
</organism>
<evidence type="ECO:0000256" key="2">
    <source>
        <dbReference type="ARBA" id="ARBA00004370"/>
    </source>
</evidence>
<dbReference type="Pfam" id="PF02518">
    <property type="entry name" value="HATPase_c"/>
    <property type="match status" value="1"/>
</dbReference>
<feature type="non-terminal residue" evidence="11">
    <location>
        <position position="1"/>
    </location>
</feature>
<dbReference type="Gene3D" id="1.10.8.500">
    <property type="entry name" value="HAMP domain in histidine kinase"/>
    <property type="match status" value="1"/>
</dbReference>
<reference evidence="11" key="2">
    <citation type="journal article" date="2021" name="PeerJ">
        <title>Extensive microbial diversity within the chicken gut microbiome revealed by metagenomics and culture.</title>
        <authorList>
            <person name="Gilroy R."/>
            <person name="Ravi A."/>
            <person name="Getino M."/>
            <person name="Pursley I."/>
            <person name="Horton D.L."/>
            <person name="Alikhan N.F."/>
            <person name="Baker D."/>
            <person name="Gharbi K."/>
            <person name="Hall N."/>
            <person name="Watson M."/>
            <person name="Adriaenssens E.M."/>
            <person name="Foster-Nyarko E."/>
            <person name="Jarju S."/>
            <person name="Secka A."/>
            <person name="Antonio M."/>
            <person name="Oren A."/>
            <person name="Chaudhuri R.R."/>
            <person name="La Ragione R."/>
            <person name="Hildebrand F."/>
            <person name="Pallen M.J."/>
        </authorList>
    </citation>
    <scope>NUCLEOTIDE SEQUENCE</scope>
    <source>
        <strain evidence="11">ChiSjej3B21-11622</strain>
    </source>
</reference>
<evidence type="ECO:0000259" key="10">
    <source>
        <dbReference type="PROSITE" id="PS50885"/>
    </source>
</evidence>
<evidence type="ECO:0000256" key="8">
    <source>
        <dbReference type="SAM" id="Phobius"/>
    </source>
</evidence>
<dbReference type="PANTHER" id="PTHR34220:SF7">
    <property type="entry name" value="SENSOR HISTIDINE KINASE YPDA"/>
    <property type="match status" value="1"/>
</dbReference>
<comment type="caution">
    <text evidence="11">The sequence shown here is derived from an EMBL/GenBank/DDBJ whole genome shotgun (WGS) entry which is preliminary data.</text>
</comment>
<evidence type="ECO:0000256" key="1">
    <source>
        <dbReference type="ARBA" id="ARBA00000085"/>
    </source>
</evidence>
<reference evidence="11" key="1">
    <citation type="submission" date="2020-10" db="EMBL/GenBank/DDBJ databases">
        <authorList>
            <person name="Gilroy R."/>
        </authorList>
    </citation>
    <scope>NUCLEOTIDE SEQUENCE</scope>
    <source>
        <strain evidence="11">ChiSjej3B21-11622</strain>
    </source>
</reference>
<keyword evidence="6 11" id="KW-0418">Kinase</keyword>
<dbReference type="AlphaFoldDB" id="A0A9D0ZW57"/>
<evidence type="ECO:0000313" key="12">
    <source>
        <dbReference type="Proteomes" id="UP000886886"/>
    </source>
</evidence>
<dbReference type="Pfam" id="PF00672">
    <property type="entry name" value="HAMP"/>
    <property type="match status" value="1"/>
</dbReference>
<feature type="domain" description="HAMP" evidence="10">
    <location>
        <begin position="311"/>
        <end position="363"/>
    </location>
</feature>
<dbReference type="InterPro" id="IPR050640">
    <property type="entry name" value="Bact_2-comp_sensor_kinase"/>
</dbReference>
<dbReference type="EC" id="2.7.13.3" evidence="3"/>
<dbReference type="InterPro" id="IPR036890">
    <property type="entry name" value="HATPase_C_sf"/>
</dbReference>
<evidence type="ECO:0000256" key="7">
    <source>
        <dbReference type="ARBA" id="ARBA00023012"/>
    </source>
</evidence>
<accession>A0A9D0ZW57</accession>
<comment type="subcellular location">
    <subcellularLocation>
        <location evidence="2">Membrane</location>
    </subcellularLocation>
</comment>
<evidence type="ECO:0000313" key="11">
    <source>
        <dbReference type="EMBL" id="HIQ97127.1"/>
    </source>
</evidence>
<evidence type="ECO:0000256" key="5">
    <source>
        <dbReference type="ARBA" id="ARBA00022679"/>
    </source>
</evidence>
<feature type="domain" description="Histidine kinase" evidence="9">
    <location>
        <begin position="368"/>
        <end position="582"/>
    </location>
</feature>
<keyword evidence="8" id="KW-0812">Transmembrane</keyword>
<dbReference type="InterPro" id="IPR003660">
    <property type="entry name" value="HAMP_dom"/>
</dbReference>
<evidence type="ECO:0000259" key="9">
    <source>
        <dbReference type="PROSITE" id="PS50109"/>
    </source>
</evidence>
<gene>
    <name evidence="11" type="ORF">IAB26_11265</name>
</gene>
<keyword evidence="8" id="KW-1133">Transmembrane helix</keyword>
<dbReference type="GO" id="GO:0016020">
    <property type="term" value="C:membrane"/>
    <property type="evidence" value="ECO:0007669"/>
    <property type="project" value="UniProtKB-SubCell"/>
</dbReference>
<dbReference type="EMBL" id="DVFT01000164">
    <property type="protein sequence ID" value="HIQ97127.1"/>
    <property type="molecule type" value="Genomic_DNA"/>
</dbReference>
<dbReference type="PROSITE" id="PS50109">
    <property type="entry name" value="HIS_KIN"/>
    <property type="match status" value="1"/>
</dbReference>
<dbReference type="GO" id="GO:0000155">
    <property type="term" value="F:phosphorelay sensor kinase activity"/>
    <property type="evidence" value="ECO:0007669"/>
    <property type="project" value="InterPro"/>
</dbReference>
<dbReference type="Gene3D" id="3.30.565.10">
    <property type="entry name" value="Histidine kinase-like ATPase, C-terminal domain"/>
    <property type="match status" value="1"/>
</dbReference>
<dbReference type="InterPro" id="IPR003594">
    <property type="entry name" value="HATPase_dom"/>
</dbReference>
<evidence type="ECO:0000256" key="4">
    <source>
        <dbReference type="ARBA" id="ARBA00022553"/>
    </source>
</evidence>
<dbReference type="Pfam" id="PF06580">
    <property type="entry name" value="His_kinase"/>
    <property type="match status" value="1"/>
</dbReference>
<dbReference type="CDD" id="cd06225">
    <property type="entry name" value="HAMP"/>
    <property type="match status" value="1"/>
</dbReference>
<dbReference type="InterPro" id="IPR005467">
    <property type="entry name" value="His_kinase_dom"/>
</dbReference>
<dbReference type="Proteomes" id="UP000886886">
    <property type="component" value="Unassembled WGS sequence"/>
</dbReference>
<keyword evidence="8" id="KW-0472">Membrane</keyword>
<dbReference type="SUPFAM" id="SSF158472">
    <property type="entry name" value="HAMP domain-like"/>
    <property type="match status" value="1"/>
</dbReference>
<keyword evidence="7" id="KW-0902">Two-component regulatory system</keyword>
<dbReference type="SMART" id="SM00304">
    <property type="entry name" value="HAMP"/>
    <property type="match status" value="1"/>
</dbReference>
<protein>
    <recommendedName>
        <fullName evidence="3">histidine kinase</fullName>
        <ecNumber evidence="3">2.7.13.3</ecNumber>
    </recommendedName>
</protein>
<dbReference type="PANTHER" id="PTHR34220">
    <property type="entry name" value="SENSOR HISTIDINE KINASE YPDA"/>
    <property type="match status" value="1"/>
</dbReference>
<dbReference type="Gene3D" id="3.30.450.20">
    <property type="entry name" value="PAS domain"/>
    <property type="match status" value="1"/>
</dbReference>